<dbReference type="Proteomes" id="UP000001396">
    <property type="component" value="Unassembled WGS sequence"/>
</dbReference>
<evidence type="ECO:0000313" key="8">
    <source>
        <dbReference type="Proteomes" id="UP000001396"/>
    </source>
</evidence>
<keyword evidence="3" id="KW-0175">Coiled coil</keyword>
<dbReference type="Pfam" id="PF16016">
    <property type="entry name" value="VASt"/>
    <property type="match status" value="1"/>
</dbReference>
<feature type="transmembrane region" description="Helical" evidence="5">
    <location>
        <begin position="480"/>
        <end position="498"/>
    </location>
</feature>
<protein>
    <recommendedName>
        <fullName evidence="6">VASt domain-containing protein</fullName>
    </recommendedName>
</protein>
<dbReference type="InterPro" id="IPR031968">
    <property type="entry name" value="VASt"/>
</dbReference>
<evidence type="ECO:0000256" key="3">
    <source>
        <dbReference type="SAM" id="Coils"/>
    </source>
</evidence>
<keyword evidence="5" id="KW-1133">Transmembrane helix</keyword>
<dbReference type="RefSeq" id="XP_020435004.1">
    <property type="nucleotide sequence ID" value="XM_020574590.1"/>
</dbReference>
<dbReference type="PANTHER" id="PTHR33239:SF5">
    <property type="entry name" value="CARBOHYDRATE BINDING DOMAIN-CONTAINING PROTEIN-RELATED"/>
    <property type="match status" value="1"/>
</dbReference>
<dbReference type="InParanoid" id="D3B6B7"/>
<dbReference type="EMBL" id="ADBJ01000017">
    <property type="protein sequence ID" value="EFA82887.1"/>
    <property type="molecule type" value="Genomic_DNA"/>
</dbReference>
<accession>D3B6B7</accession>
<keyword evidence="5" id="KW-0812">Transmembrane</keyword>
<dbReference type="OMA" id="VLENWVH"/>
<dbReference type="InterPro" id="IPR052879">
    <property type="entry name" value="Dd_Spore_Germination_Stalk"/>
</dbReference>
<dbReference type="GO" id="GO:0005201">
    <property type="term" value="F:extracellular matrix structural constituent"/>
    <property type="evidence" value="ECO:0007669"/>
    <property type="project" value="TreeGrafter"/>
</dbReference>
<dbReference type="FunCoup" id="D3B6B7">
    <property type="interactions" value="169"/>
</dbReference>
<dbReference type="GeneID" id="31359152"/>
<gene>
    <name evidence="7" type="ORF">PPL_03665</name>
</gene>
<organism evidence="7 8">
    <name type="scientific">Heterostelium pallidum (strain ATCC 26659 / Pp 5 / PN500)</name>
    <name type="common">Cellular slime mold</name>
    <name type="synonym">Polysphondylium pallidum</name>
    <dbReference type="NCBI Taxonomy" id="670386"/>
    <lineage>
        <taxon>Eukaryota</taxon>
        <taxon>Amoebozoa</taxon>
        <taxon>Evosea</taxon>
        <taxon>Eumycetozoa</taxon>
        <taxon>Dictyostelia</taxon>
        <taxon>Acytosteliales</taxon>
        <taxon>Acytosteliaceae</taxon>
        <taxon>Heterostelium</taxon>
    </lineage>
</organism>
<sequence length="752" mass="85881">MKLLHLEEEFNISVETFFTFFFENPGFKLRYHTTRGDNTIDVKPWSPLPDGRYTREITFSSFISNNSLIKKLVGDKAKVREVQYYRFKDDSVLNVLSETFFEGSSIGKSFSSVSEWNVTPSSNMSPGCNVVIDVKNNYDGTMFKSALESWVHDTTEASFKHWLSLVRSQVEEYEQSEKLKRSAPPTPVKSQQQQQHQHQQLQQQQQGVVSKRSTTTTTTTTTTSSHMNGNHSSHNHSNHSHSNGINKSNGRHSNNRHSSSSVMESDDESIDDHSHNLDENHSRVRENDRNNNILQSLQQHQHQQQHQMEEDFEDDMSDLSGGPPSIHDDFTSDEEDNRSSSEDQFFDSSDVWQQNGGNNNDVRNYMPQLLPRHHQLTGGEVITAGNDMTGMNLSTYIAKLEELVKSQQEEELRSREKQREWESKVAELESRLRNVKNSSNATLWFNVMALLFFIVGWPIISRKLWNRTVFKSKTRLGIVIMKFFYTSLIVLLIVQISFGSDECQTFIEKVFDNSIDLYCTSMSLVGFENRFDNIVTAKGNLYYNKLVDGLSQKDKFLKKLSDESVACEPSLLVHQPFSVKTIQKISNFAILRNSSVLLDTENVPLLCNSDGSFSFKTSIGNYLISIKQTKGQCGETYFASHCGGNTADPTPIKKSEGLKVSAAMVEKWNETNNLYQYEGMILNDNTYPVGDVQISTKNFLPLSVWGLDLTKESILRMPLYKSILLPGEKFIFGFVLDDPHFKLDIYNYQDLS</sequence>
<reference evidence="7 8" key="1">
    <citation type="journal article" date="2011" name="Genome Res.">
        <title>Phylogeny-wide analysis of social amoeba genomes highlights ancient origins for complex intercellular communication.</title>
        <authorList>
            <person name="Heidel A.J."/>
            <person name="Lawal H.M."/>
            <person name="Felder M."/>
            <person name="Schilde C."/>
            <person name="Helps N.R."/>
            <person name="Tunggal B."/>
            <person name="Rivero F."/>
            <person name="John U."/>
            <person name="Schleicher M."/>
            <person name="Eichinger L."/>
            <person name="Platzer M."/>
            <person name="Noegel A.A."/>
            <person name="Schaap P."/>
            <person name="Gloeckner G."/>
        </authorList>
    </citation>
    <scope>NUCLEOTIDE SEQUENCE [LARGE SCALE GENOMIC DNA]</scope>
    <source>
        <strain evidence="8">ATCC 26659 / Pp 5 / PN500</strain>
    </source>
</reference>
<dbReference type="GO" id="GO:0016020">
    <property type="term" value="C:membrane"/>
    <property type="evidence" value="ECO:0007669"/>
    <property type="project" value="UniProtKB-SubCell"/>
</dbReference>
<feature type="domain" description="VASt" evidence="6">
    <location>
        <begin position="1"/>
        <end position="174"/>
    </location>
</feature>
<dbReference type="GO" id="GO:0031012">
    <property type="term" value="C:extracellular matrix"/>
    <property type="evidence" value="ECO:0007669"/>
    <property type="project" value="TreeGrafter"/>
</dbReference>
<dbReference type="PROSITE" id="PS51778">
    <property type="entry name" value="VAST"/>
    <property type="match status" value="1"/>
</dbReference>
<evidence type="ECO:0000256" key="5">
    <source>
        <dbReference type="SAM" id="Phobius"/>
    </source>
</evidence>
<evidence type="ECO:0000313" key="7">
    <source>
        <dbReference type="EMBL" id="EFA82887.1"/>
    </source>
</evidence>
<dbReference type="AlphaFoldDB" id="D3B6B7"/>
<dbReference type="PANTHER" id="PTHR33239">
    <property type="entry name" value="CELLULOSE-BINDING DOMAIN-CONTAINING PROTEIN-RELATED"/>
    <property type="match status" value="1"/>
</dbReference>
<name>D3B6B7_HETP5</name>
<keyword evidence="2 5" id="KW-0472">Membrane</keyword>
<feature type="region of interest" description="Disordered" evidence="4">
    <location>
        <begin position="175"/>
        <end position="284"/>
    </location>
</feature>
<dbReference type="InterPro" id="IPR019028">
    <property type="entry name" value="CBM_49"/>
</dbReference>
<evidence type="ECO:0000256" key="2">
    <source>
        <dbReference type="ARBA" id="ARBA00023136"/>
    </source>
</evidence>
<comment type="subcellular location">
    <subcellularLocation>
        <location evidence="1">Membrane</location>
    </subcellularLocation>
</comment>
<proteinExistence type="predicted"/>
<dbReference type="GO" id="GO:0030198">
    <property type="term" value="P:extracellular matrix organization"/>
    <property type="evidence" value="ECO:0007669"/>
    <property type="project" value="TreeGrafter"/>
</dbReference>
<keyword evidence="8" id="KW-1185">Reference proteome</keyword>
<dbReference type="Pfam" id="PF09478">
    <property type="entry name" value="CBM49"/>
    <property type="match status" value="1"/>
</dbReference>
<feature type="compositionally biased region" description="Polar residues" evidence="4">
    <location>
        <begin position="351"/>
        <end position="362"/>
    </location>
</feature>
<comment type="caution">
    <text evidence="7">The sequence shown here is derived from an EMBL/GenBank/DDBJ whole genome shotgun (WGS) entry which is preliminary data.</text>
</comment>
<dbReference type="SMART" id="SM01063">
    <property type="entry name" value="CBM49"/>
    <property type="match status" value="1"/>
</dbReference>
<feature type="transmembrane region" description="Helical" evidence="5">
    <location>
        <begin position="441"/>
        <end position="460"/>
    </location>
</feature>
<evidence type="ECO:0000256" key="4">
    <source>
        <dbReference type="SAM" id="MobiDB-lite"/>
    </source>
</evidence>
<evidence type="ECO:0000259" key="6">
    <source>
        <dbReference type="PROSITE" id="PS51778"/>
    </source>
</evidence>
<evidence type="ECO:0000256" key="1">
    <source>
        <dbReference type="ARBA" id="ARBA00004370"/>
    </source>
</evidence>
<feature type="coiled-coil region" evidence="3">
    <location>
        <begin position="397"/>
        <end position="438"/>
    </location>
</feature>
<feature type="region of interest" description="Disordered" evidence="4">
    <location>
        <begin position="297"/>
        <end position="364"/>
    </location>
</feature>
<feature type="compositionally biased region" description="Basic and acidic residues" evidence="4">
    <location>
        <begin position="271"/>
        <end position="284"/>
    </location>
</feature>
<feature type="compositionally biased region" description="Low complexity" evidence="4">
    <location>
        <begin position="213"/>
        <end position="232"/>
    </location>
</feature>
<dbReference type="GO" id="GO:0030246">
    <property type="term" value="F:carbohydrate binding"/>
    <property type="evidence" value="ECO:0007669"/>
    <property type="project" value="InterPro"/>
</dbReference>
<feature type="compositionally biased region" description="Low complexity" evidence="4">
    <location>
        <begin position="191"/>
        <end position="206"/>
    </location>
</feature>